<keyword evidence="1" id="KW-1133">Transmembrane helix</keyword>
<dbReference type="EMBL" id="KV417566">
    <property type="protein sequence ID" value="KZP19101.1"/>
    <property type="molecule type" value="Genomic_DNA"/>
</dbReference>
<reference evidence="3 4" key="1">
    <citation type="journal article" date="2016" name="Mol. Biol. Evol.">
        <title>Comparative Genomics of Early-Diverging Mushroom-Forming Fungi Provides Insights into the Origins of Lignocellulose Decay Capabilities.</title>
        <authorList>
            <person name="Nagy L.G."/>
            <person name="Riley R."/>
            <person name="Tritt A."/>
            <person name="Adam C."/>
            <person name="Daum C."/>
            <person name="Floudas D."/>
            <person name="Sun H."/>
            <person name="Yadav J.S."/>
            <person name="Pangilinan J."/>
            <person name="Larsson K.H."/>
            <person name="Matsuura K."/>
            <person name="Barry K."/>
            <person name="Labutti K."/>
            <person name="Kuo R."/>
            <person name="Ohm R.A."/>
            <person name="Bhattacharya S.S."/>
            <person name="Shirouzu T."/>
            <person name="Yoshinaga Y."/>
            <person name="Martin F.M."/>
            <person name="Grigoriev I.V."/>
            <person name="Hibbett D.S."/>
        </authorList>
    </citation>
    <scope>NUCLEOTIDE SEQUENCE [LARGE SCALE GENOMIC DNA]</scope>
    <source>
        <strain evidence="3 4">CBS 109695</strain>
    </source>
</reference>
<dbReference type="AlphaFoldDB" id="A0A166HPQ9"/>
<evidence type="ECO:0000313" key="3">
    <source>
        <dbReference type="EMBL" id="KZP19101.1"/>
    </source>
</evidence>
<feature type="chain" id="PRO_5007874726" description="Transmembrane protein" evidence="2">
    <location>
        <begin position="27"/>
        <end position="119"/>
    </location>
</feature>
<evidence type="ECO:0000256" key="1">
    <source>
        <dbReference type="SAM" id="Phobius"/>
    </source>
</evidence>
<feature type="transmembrane region" description="Helical" evidence="1">
    <location>
        <begin position="96"/>
        <end position="118"/>
    </location>
</feature>
<evidence type="ECO:0000256" key="2">
    <source>
        <dbReference type="SAM" id="SignalP"/>
    </source>
</evidence>
<organism evidence="3 4">
    <name type="scientific">Athelia psychrophila</name>
    <dbReference type="NCBI Taxonomy" id="1759441"/>
    <lineage>
        <taxon>Eukaryota</taxon>
        <taxon>Fungi</taxon>
        <taxon>Dikarya</taxon>
        <taxon>Basidiomycota</taxon>
        <taxon>Agaricomycotina</taxon>
        <taxon>Agaricomycetes</taxon>
        <taxon>Agaricomycetidae</taxon>
        <taxon>Atheliales</taxon>
        <taxon>Atheliaceae</taxon>
        <taxon>Athelia</taxon>
    </lineage>
</organism>
<keyword evidence="4" id="KW-1185">Reference proteome</keyword>
<accession>A0A166HPQ9</accession>
<keyword evidence="2" id="KW-0732">Signal</keyword>
<sequence>MFAIRSTFFIATLVALLFALCSPVSAVPQFGRVHMHVLPGEIPVTTIEGSSTVVINQGEMSAAPSATTSPSVVAAITTAAPDAAALSSKSSNGGIASLYISPLTLGFFSATTALFVFAI</sequence>
<keyword evidence="1" id="KW-0472">Membrane</keyword>
<proteinExistence type="predicted"/>
<protein>
    <recommendedName>
        <fullName evidence="5">Transmembrane protein</fullName>
    </recommendedName>
</protein>
<evidence type="ECO:0000313" key="4">
    <source>
        <dbReference type="Proteomes" id="UP000076532"/>
    </source>
</evidence>
<gene>
    <name evidence="3" type="ORF">FIBSPDRAFT_955642</name>
</gene>
<feature type="signal peptide" evidence="2">
    <location>
        <begin position="1"/>
        <end position="26"/>
    </location>
</feature>
<evidence type="ECO:0008006" key="5">
    <source>
        <dbReference type="Google" id="ProtNLM"/>
    </source>
</evidence>
<dbReference type="Proteomes" id="UP000076532">
    <property type="component" value="Unassembled WGS sequence"/>
</dbReference>
<keyword evidence="1" id="KW-0812">Transmembrane</keyword>
<name>A0A166HPQ9_9AGAM</name>